<dbReference type="Proteomes" id="UP001301140">
    <property type="component" value="Unassembled WGS sequence"/>
</dbReference>
<keyword evidence="3" id="KW-1185">Reference proteome</keyword>
<accession>A0AAP3UYD5</accession>
<feature type="region of interest" description="Disordered" evidence="1">
    <location>
        <begin position="65"/>
        <end position="90"/>
    </location>
</feature>
<dbReference type="Gene3D" id="2.30.40.10">
    <property type="entry name" value="Urease, subunit C, domain 1"/>
    <property type="match status" value="1"/>
</dbReference>
<organism evidence="2 3">
    <name type="scientific">Marinimicrococcus flavescens</name>
    <dbReference type="NCBI Taxonomy" id="3031815"/>
    <lineage>
        <taxon>Bacteria</taxon>
        <taxon>Pseudomonadati</taxon>
        <taxon>Pseudomonadota</taxon>
        <taxon>Alphaproteobacteria</taxon>
        <taxon>Geminicoccales</taxon>
        <taxon>Geminicoccaceae</taxon>
        <taxon>Marinimicrococcus</taxon>
    </lineage>
</organism>
<dbReference type="InterPro" id="IPR011059">
    <property type="entry name" value="Metal-dep_hydrolase_composite"/>
</dbReference>
<evidence type="ECO:0000313" key="3">
    <source>
        <dbReference type="Proteomes" id="UP001301140"/>
    </source>
</evidence>
<evidence type="ECO:0000256" key="1">
    <source>
        <dbReference type="SAM" id="MobiDB-lite"/>
    </source>
</evidence>
<dbReference type="SUPFAM" id="SSF51338">
    <property type="entry name" value="Composite domain of metallo-dependent hydrolases"/>
    <property type="match status" value="1"/>
</dbReference>
<dbReference type="Gene3D" id="3.20.20.140">
    <property type="entry name" value="Metal-dependent hydrolases"/>
    <property type="match status" value="1"/>
</dbReference>
<reference evidence="2 3" key="1">
    <citation type="submission" date="2023-03" db="EMBL/GenBank/DDBJ databases">
        <title>YIM 152171 draft genome.</title>
        <authorList>
            <person name="Yang Z."/>
        </authorList>
    </citation>
    <scope>NUCLEOTIDE SEQUENCE [LARGE SCALE GENOMIC DNA]</scope>
    <source>
        <strain evidence="2 3">YIM 152171</strain>
    </source>
</reference>
<name>A0AAP3UYD5_9PROT</name>
<gene>
    <name evidence="2" type="ORF">PZ740_05835</name>
</gene>
<evidence type="ECO:0008006" key="4">
    <source>
        <dbReference type="Google" id="ProtNLM"/>
    </source>
</evidence>
<dbReference type="RefSeq" id="WP_327788323.1">
    <property type="nucleotide sequence ID" value="NZ_JARGEQ010000047.1"/>
</dbReference>
<proteinExistence type="predicted"/>
<evidence type="ECO:0000313" key="2">
    <source>
        <dbReference type="EMBL" id="MDF1585903.1"/>
    </source>
</evidence>
<dbReference type="EMBL" id="JARGEQ010000047">
    <property type="protein sequence ID" value="MDF1585903.1"/>
    <property type="molecule type" value="Genomic_DNA"/>
</dbReference>
<protein>
    <recommendedName>
        <fullName evidence="4">Amidohydrolase-related domain-containing protein</fullName>
    </recommendedName>
</protein>
<dbReference type="AlphaFoldDB" id="A0AAP3UYD5"/>
<comment type="caution">
    <text evidence="2">The sequence shown here is derived from an EMBL/GenBank/DDBJ whole genome shotgun (WGS) entry which is preliminary data.</text>
</comment>
<dbReference type="GO" id="GO:0016810">
    <property type="term" value="F:hydrolase activity, acting on carbon-nitrogen (but not peptide) bonds"/>
    <property type="evidence" value="ECO:0007669"/>
    <property type="project" value="InterPro"/>
</dbReference>
<sequence>MIARIRELPWLIGCDDAVGSRSYLKDGDLAFENDAILQVGGHYEDRVDEQVDGRNFCAMPGLINARTHPPNQPSFRSVREDLGSPGAAPR</sequence>